<gene>
    <name evidence="2" type="ORF">HPB51_003059</name>
</gene>
<dbReference type="Proteomes" id="UP000821866">
    <property type="component" value="Chromosome 8"/>
</dbReference>
<reference evidence="2" key="1">
    <citation type="journal article" date="2020" name="Cell">
        <title>Large-Scale Comparative Analyses of Tick Genomes Elucidate Their Genetic Diversity and Vector Capacities.</title>
        <authorList>
            <consortium name="Tick Genome and Microbiome Consortium (TIGMIC)"/>
            <person name="Jia N."/>
            <person name="Wang J."/>
            <person name="Shi W."/>
            <person name="Du L."/>
            <person name="Sun Y."/>
            <person name="Zhan W."/>
            <person name="Jiang J.F."/>
            <person name="Wang Q."/>
            <person name="Zhang B."/>
            <person name="Ji P."/>
            <person name="Bell-Sakyi L."/>
            <person name="Cui X.M."/>
            <person name="Yuan T.T."/>
            <person name="Jiang B.G."/>
            <person name="Yang W.F."/>
            <person name="Lam T.T."/>
            <person name="Chang Q.C."/>
            <person name="Ding S.J."/>
            <person name="Wang X.J."/>
            <person name="Zhu J.G."/>
            <person name="Ruan X.D."/>
            <person name="Zhao L."/>
            <person name="Wei J.T."/>
            <person name="Ye R.Z."/>
            <person name="Que T.C."/>
            <person name="Du C.H."/>
            <person name="Zhou Y.H."/>
            <person name="Cheng J.X."/>
            <person name="Dai P.F."/>
            <person name="Guo W.B."/>
            <person name="Han X.H."/>
            <person name="Huang E.J."/>
            <person name="Li L.F."/>
            <person name="Wei W."/>
            <person name="Gao Y.C."/>
            <person name="Liu J.Z."/>
            <person name="Shao H.Z."/>
            <person name="Wang X."/>
            <person name="Wang C.C."/>
            <person name="Yang T.C."/>
            <person name="Huo Q.B."/>
            <person name="Li W."/>
            <person name="Chen H.Y."/>
            <person name="Chen S.E."/>
            <person name="Zhou L.G."/>
            <person name="Ni X.B."/>
            <person name="Tian J.H."/>
            <person name="Sheng Y."/>
            <person name="Liu T."/>
            <person name="Pan Y.S."/>
            <person name="Xia L.Y."/>
            <person name="Li J."/>
            <person name="Zhao F."/>
            <person name="Cao W.C."/>
        </authorList>
    </citation>
    <scope>NUCLEOTIDE SEQUENCE</scope>
    <source>
        <strain evidence="2">Rmic-2018</strain>
    </source>
</reference>
<protein>
    <submittedName>
        <fullName evidence="2">Uncharacterized protein</fullName>
    </submittedName>
</protein>
<proteinExistence type="predicted"/>
<evidence type="ECO:0000313" key="3">
    <source>
        <dbReference type="Proteomes" id="UP000821866"/>
    </source>
</evidence>
<reference evidence="2" key="2">
    <citation type="submission" date="2021-09" db="EMBL/GenBank/DDBJ databases">
        <authorList>
            <person name="Jia N."/>
            <person name="Wang J."/>
            <person name="Shi W."/>
            <person name="Du L."/>
            <person name="Sun Y."/>
            <person name="Zhan W."/>
            <person name="Jiang J."/>
            <person name="Wang Q."/>
            <person name="Zhang B."/>
            <person name="Ji P."/>
            <person name="Sakyi L.B."/>
            <person name="Cui X."/>
            <person name="Yuan T."/>
            <person name="Jiang B."/>
            <person name="Yang W."/>
            <person name="Lam T.T.-Y."/>
            <person name="Chang Q."/>
            <person name="Ding S."/>
            <person name="Wang X."/>
            <person name="Zhu J."/>
            <person name="Ruan X."/>
            <person name="Zhao L."/>
            <person name="Wei J."/>
            <person name="Que T."/>
            <person name="Du C."/>
            <person name="Cheng J."/>
            <person name="Dai P."/>
            <person name="Han X."/>
            <person name="Huang E."/>
            <person name="Gao Y."/>
            <person name="Liu J."/>
            <person name="Shao H."/>
            <person name="Ye R."/>
            <person name="Li L."/>
            <person name="Wei W."/>
            <person name="Wang X."/>
            <person name="Wang C."/>
            <person name="Huo Q."/>
            <person name="Li W."/>
            <person name="Guo W."/>
            <person name="Chen H."/>
            <person name="Chen S."/>
            <person name="Zhou L."/>
            <person name="Zhou L."/>
            <person name="Ni X."/>
            <person name="Tian J."/>
            <person name="Zhou Y."/>
            <person name="Sheng Y."/>
            <person name="Liu T."/>
            <person name="Pan Y."/>
            <person name="Xia L."/>
            <person name="Li J."/>
            <person name="Zhao F."/>
            <person name="Cao W."/>
        </authorList>
    </citation>
    <scope>NUCLEOTIDE SEQUENCE</scope>
    <source>
        <strain evidence="2">Rmic-2018</strain>
        <tissue evidence="2">Larvae</tissue>
    </source>
</reference>
<keyword evidence="3" id="KW-1185">Reference proteome</keyword>
<evidence type="ECO:0000256" key="1">
    <source>
        <dbReference type="SAM" id="MobiDB-lite"/>
    </source>
</evidence>
<sequence>MECALEKQVEANTKEQKDLQSQLEHWKSQERDWQERINDDAKDLEKMTSRQSVLLKKVSGIRSVALSMAVKFLLPLY</sequence>
<name>A0A9J6D8I5_RHIMP</name>
<accession>A0A9J6D8I5</accession>
<evidence type="ECO:0000313" key="2">
    <source>
        <dbReference type="EMBL" id="KAH8018338.1"/>
    </source>
</evidence>
<dbReference type="AlphaFoldDB" id="A0A9J6D8I5"/>
<organism evidence="2 3">
    <name type="scientific">Rhipicephalus microplus</name>
    <name type="common">Cattle tick</name>
    <name type="synonym">Boophilus microplus</name>
    <dbReference type="NCBI Taxonomy" id="6941"/>
    <lineage>
        <taxon>Eukaryota</taxon>
        <taxon>Metazoa</taxon>
        <taxon>Ecdysozoa</taxon>
        <taxon>Arthropoda</taxon>
        <taxon>Chelicerata</taxon>
        <taxon>Arachnida</taxon>
        <taxon>Acari</taxon>
        <taxon>Parasitiformes</taxon>
        <taxon>Ixodida</taxon>
        <taxon>Ixodoidea</taxon>
        <taxon>Ixodidae</taxon>
        <taxon>Rhipicephalinae</taxon>
        <taxon>Rhipicephalus</taxon>
        <taxon>Boophilus</taxon>
    </lineage>
</organism>
<feature type="region of interest" description="Disordered" evidence="1">
    <location>
        <begin position="1"/>
        <end position="31"/>
    </location>
</feature>
<dbReference type="EMBL" id="JABSTU010000010">
    <property type="protein sequence ID" value="KAH8018338.1"/>
    <property type="molecule type" value="Genomic_DNA"/>
</dbReference>
<comment type="caution">
    <text evidence="2">The sequence shown here is derived from an EMBL/GenBank/DDBJ whole genome shotgun (WGS) entry which is preliminary data.</text>
</comment>
<dbReference type="VEuPathDB" id="VectorBase:LOC119175638"/>